<protein>
    <submittedName>
        <fullName evidence="1">Uncharacterized protein</fullName>
    </submittedName>
</protein>
<evidence type="ECO:0000313" key="2">
    <source>
        <dbReference type="Proteomes" id="UP000612899"/>
    </source>
</evidence>
<name>A0A8J3QFH7_9ACTN</name>
<reference evidence="1" key="1">
    <citation type="submission" date="2021-01" db="EMBL/GenBank/DDBJ databases">
        <title>Whole genome shotgun sequence of Rhizocola hellebori NBRC 109834.</title>
        <authorList>
            <person name="Komaki H."/>
            <person name="Tamura T."/>
        </authorList>
    </citation>
    <scope>NUCLEOTIDE SEQUENCE</scope>
    <source>
        <strain evidence="1">NBRC 109834</strain>
    </source>
</reference>
<sequence length="92" mass="9709">MAEVSRASTRVPVCLKDHCGQPGGLQPQRGGQAGHPAAQYGDLKVLNTRSEHAFKIDAMARLGKGLNYSPSAEVIAARASAAETPRRRVVAT</sequence>
<gene>
    <name evidence="1" type="ORF">Rhe02_67300</name>
</gene>
<keyword evidence="2" id="KW-1185">Reference proteome</keyword>
<comment type="caution">
    <text evidence="1">The sequence shown here is derived from an EMBL/GenBank/DDBJ whole genome shotgun (WGS) entry which is preliminary data.</text>
</comment>
<dbReference type="Proteomes" id="UP000612899">
    <property type="component" value="Unassembled WGS sequence"/>
</dbReference>
<proteinExistence type="predicted"/>
<dbReference type="EMBL" id="BONY01000053">
    <property type="protein sequence ID" value="GIH08663.1"/>
    <property type="molecule type" value="Genomic_DNA"/>
</dbReference>
<evidence type="ECO:0000313" key="1">
    <source>
        <dbReference type="EMBL" id="GIH08663.1"/>
    </source>
</evidence>
<organism evidence="1 2">
    <name type="scientific">Rhizocola hellebori</name>
    <dbReference type="NCBI Taxonomy" id="1392758"/>
    <lineage>
        <taxon>Bacteria</taxon>
        <taxon>Bacillati</taxon>
        <taxon>Actinomycetota</taxon>
        <taxon>Actinomycetes</taxon>
        <taxon>Micromonosporales</taxon>
        <taxon>Micromonosporaceae</taxon>
        <taxon>Rhizocola</taxon>
    </lineage>
</organism>
<accession>A0A8J3QFH7</accession>
<dbReference type="AlphaFoldDB" id="A0A8J3QFH7"/>